<keyword evidence="4 5" id="KW-0472">Membrane</keyword>
<dbReference type="PANTHER" id="PTHR43077">
    <property type="entry name" value="TRANSPORT PERMEASE YVFS-RELATED"/>
    <property type="match status" value="1"/>
</dbReference>
<dbReference type="EMBL" id="JBHTIU010000073">
    <property type="protein sequence ID" value="MFD0871066.1"/>
    <property type="molecule type" value="Genomic_DNA"/>
</dbReference>
<feature type="transmembrane region" description="Helical" evidence="5">
    <location>
        <begin position="294"/>
        <end position="316"/>
    </location>
</feature>
<evidence type="ECO:0000313" key="7">
    <source>
        <dbReference type="EMBL" id="MFD0871066.1"/>
    </source>
</evidence>
<feature type="transmembrane region" description="Helical" evidence="5">
    <location>
        <begin position="193"/>
        <end position="211"/>
    </location>
</feature>
<organism evidence="7 8">
    <name type="scientific">Paenibacillus residui</name>
    <dbReference type="NCBI Taxonomy" id="629724"/>
    <lineage>
        <taxon>Bacteria</taxon>
        <taxon>Bacillati</taxon>
        <taxon>Bacillota</taxon>
        <taxon>Bacilli</taxon>
        <taxon>Bacillales</taxon>
        <taxon>Paenibacillaceae</taxon>
        <taxon>Paenibacillus</taxon>
    </lineage>
</organism>
<keyword evidence="3 5" id="KW-1133">Transmembrane helix</keyword>
<dbReference type="PANTHER" id="PTHR43077:SF10">
    <property type="entry name" value="TRANSPORT PERMEASE PROTEIN"/>
    <property type="match status" value="1"/>
</dbReference>
<evidence type="ECO:0000256" key="5">
    <source>
        <dbReference type="SAM" id="Phobius"/>
    </source>
</evidence>
<feature type="transmembrane region" description="Helical" evidence="5">
    <location>
        <begin position="232"/>
        <end position="255"/>
    </location>
</feature>
<reference evidence="8" key="1">
    <citation type="journal article" date="2019" name="Int. J. Syst. Evol. Microbiol.">
        <title>The Global Catalogue of Microorganisms (GCM) 10K type strain sequencing project: providing services to taxonomists for standard genome sequencing and annotation.</title>
        <authorList>
            <consortium name="The Broad Institute Genomics Platform"/>
            <consortium name="The Broad Institute Genome Sequencing Center for Infectious Disease"/>
            <person name="Wu L."/>
            <person name="Ma J."/>
        </authorList>
    </citation>
    <scope>NUCLEOTIDE SEQUENCE [LARGE SCALE GENOMIC DNA]</scope>
    <source>
        <strain evidence="8">CCUG 57263</strain>
    </source>
</reference>
<protein>
    <submittedName>
        <fullName evidence="7">YhgE/Pip domain-containing protein</fullName>
    </submittedName>
</protein>
<feature type="transmembrane region" description="Helical" evidence="5">
    <location>
        <begin position="267"/>
        <end position="287"/>
    </location>
</feature>
<evidence type="ECO:0000259" key="6">
    <source>
        <dbReference type="Pfam" id="PF12698"/>
    </source>
</evidence>
<keyword evidence="2 5" id="KW-0812">Transmembrane</keyword>
<proteinExistence type="predicted"/>
<feature type="transmembrane region" description="Helical" evidence="5">
    <location>
        <begin position="349"/>
        <end position="370"/>
    </location>
</feature>
<dbReference type="InterPro" id="IPR013525">
    <property type="entry name" value="ABC2_TM"/>
</dbReference>
<evidence type="ECO:0000256" key="4">
    <source>
        <dbReference type="ARBA" id="ARBA00023136"/>
    </source>
</evidence>
<dbReference type="Gene3D" id="3.40.1710.10">
    <property type="entry name" value="abc type-2 transporter like domain"/>
    <property type="match status" value="1"/>
</dbReference>
<dbReference type="Pfam" id="PF12698">
    <property type="entry name" value="ABC2_membrane_3"/>
    <property type="match status" value="1"/>
</dbReference>
<keyword evidence="8" id="KW-1185">Reference proteome</keyword>
<comment type="caution">
    <text evidence="7">The sequence shown here is derived from an EMBL/GenBank/DDBJ whole genome shotgun (WGS) entry which is preliminary data.</text>
</comment>
<dbReference type="Proteomes" id="UP001597120">
    <property type="component" value="Unassembled WGS sequence"/>
</dbReference>
<feature type="domain" description="ABC-2 type transporter transmembrane" evidence="6">
    <location>
        <begin position="16"/>
        <end position="364"/>
    </location>
</feature>
<dbReference type="RefSeq" id="WP_379289951.1">
    <property type="nucleotide sequence ID" value="NZ_JBHTIU010000073.1"/>
</dbReference>
<evidence type="ECO:0000256" key="1">
    <source>
        <dbReference type="ARBA" id="ARBA00004141"/>
    </source>
</evidence>
<sequence length="385" mass="41496">MYKIIKAFLKQKTSITGIAVAILFQLVFSVVWMTGYREVNDHFDQLNVVIVNEDQEAGATLAETLVRTLPFQTKAADTTTDAEAMLNEREAQMVVAIPAGFQERLRLPGGEPVSLKFIINESNPTMVKSIMQNIALEITSTINQQVTTAGVEAVLVQAGMPEGQAQAVSAGVSARVAKEIQSLHPVERMSDSMVPLMMVLASFVGSMLFSMNLFQSMQALGAGFSKWAKYSALLLISICTALTVSLVGTSMVMLLGETFNSSFWTVWAFQSLFLFTFILFTMAFVLLFGMGGMLFNIIGLSVQLVTSGALVPAVLLSDTYRGIGQLLPATYAVEGVMNLLFGGEGTGSAIRMLCVIMVISAAVGVLSVAIRREKEELPGISRAVV</sequence>
<gene>
    <name evidence="7" type="ORF">ACFQ03_18155</name>
</gene>
<accession>A0ABW3DCK7</accession>
<dbReference type="InterPro" id="IPR051328">
    <property type="entry name" value="T7SS_ABC-Transporter"/>
</dbReference>
<evidence type="ECO:0000256" key="3">
    <source>
        <dbReference type="ARBA" id="ARBA00022989"/>
    </source>
</evidence>
<comment type="subcellular location">
    <subcellularLocation>
        <location evidence="1">Membrane</location>
        <topology evidence="1">Multi-pass membrane protein</topology>
    </subcellularLocation>
</comment>
<evidence type="ECO:0000256" key="2">
    <source>
        <dbReference type="ARBA" id="ARBA00022692"/>
    </source>
</evidence>
<name>A0ABW3DCK7_9BACL</name>
<evidence type="ECO:0000313" key="8">
    <source>
        <dbReference type="Proteomes" id="UP001597120"/>
    </source>
</evidence>
<feature type="transmembrane region" description="Helical" evidence="5">
    <location>
        <begin position="12"/>
        <end position="33"/>
    </location>
</feature>